<comment type="caution">
    <text evidence="1">The sequence shown here is derived from an EMBL/GenBank/DDBJ whole genome shotgun (WGS) entry which is preliminary data.</text>
</comment>
<reference evidence="2" key="1">
    <citation type="journal article" date="2022" name="Mol. Ecol. Resour.">
        <title>The genomes of chicory, endive, great burdock and yacon provide insights into Asteraceae palaeo-polyploidization history and plant inulin production.</title>
        <authorList>
            <person name="Fan W."/>
            <person name="Wang S."/>
            <person name="Wang H."/>
            <person name="Wang A."/>
            <person name="Jiang F."/>
            <person name="Liu H."/>
            <person name="Zhao H."/>
            <person name="Xu D."/>
            <person name="Zhang Y."/>
        </authorList>
    </citation>
    <scope>NUCLEOTIDE SEQUENCE [LARGE SCALE GENOMIC DNA]</scope>
    <source>
        <strain evidence="2">cv. Yunnan</strain>
    </source>
</reference>
<gene>
    <name evidence="1" type="ORF">L1987_65567</name>
</gene>
<evidence type="ECO:0000313" key="1">
    <source>
        <dbReference type="EMBL" id="KAI3725775.1"/>
    </source>
</evidence>
<reference evidence="1 2" key="2">
    <citation type="journal article" date="2022" name="Mol. Ecol. Resour.">
        <title>The genomes of chicory, endive, great burdock and yacon provide insights into Asteraceae paleo-polyploidization history and plant inulin production.</title>
        <authorList>
            <person name="Fan W."/>
            <person name="Wang S."/>
            <person name="Wang H."/>
            <person name="Wang A."/>
            <person name="Jiang F."/>
            <person name="Liu H."/>
            <person name="Zhao H."/>
            <person name="Xu D."/>
            <person name="Zhang Y."/>
        </authorList>
    </citation>
    <scope>NUCLEOTIDE SEQUENCE [LARGE SCALE GENOMIC DNA]</scope>
    <source>
        <strain evidence="2">cv. Yunnan</strain>
        <tissue evidence="1">Leaves</tissue>
    </source>
</reference>
<dbReference type="EMBL" id="CM042039">
    <property type="protein sequence ID" value="KAI3725775.1"/>
    <property type="molecule type" value="Genomic_DNA"/>
</dbReference>
<accession>A0ACB9BUW1</accession>
<evidence type="ECO:0000313" key="2">
    <source>
        <dbReference type="Proteomes" id="UP001056120"/>
    </source>
</evidence>
<proteinExistence type="predicted"/>
<protein>
    <submittedName>
        <fullName evidence="1">Uncharacterized protein</fullName>
    </submittedName>
</protein>
<dbReference type="Proteomes" id="UP001056120">
    <property type="component" value="Linkage Group LG22"/>
</dbReference>
<name>A0ACB9BUW1_9ASTR</name>
<keyword evidence="2" id="KW-1185">Reference proteome</keyword>
<sequence length="71" mass="7617">MQAKGDTPSICSIIFAAGGITCGWVNSLTAPREECVRTTLEFPDHDEDGEVAKLEHAFIGCKQTGKGLKHV</sequence>
<organism evidence="1 2">
    <name type="scientific">Smallanthus sonchifolius</name>
    <dbReference type="NCBI Taxonomy" id="185202"/>
    <lineage>
        <taxon>Eukaryota</taxon>
        <taxon>Viridiplantae</taxon>
        <taxon>Streptophyta</taxon>
        <taxon>Embryophyta</taxon>
        <taxon>Tracheophyta</taxon>
        <taxon>Spermatophyta</taxon>
        <taxon>Magnoliopsida</taxon>
        <taxon>eudicotyledons</taxon>
        <taxon>Gunneridae</taxon>
        <taxon>Pentapetalae</taxon>
        <taxon>asterids</taxon>
        <taxon>campanulids</taxon>
        <taxon>Asterales</taxon>
        <taxon>Asteraceae</taxon>
        <taxon>Asteroideae</taxon>
        <taxon>Heliantheae alliance</taxon>
        <taxon>Millerieae</taxon>
        <taxon>Smallanthus</taxon>
    </lineage>
</organism>